<dbReference type="EMBL" id="JAOPHQ010006678">
    <property type="protein sequence ID" value="KAK0130639.1"/>
    <property type="molecule type" value="Genomic_DNA"/>
</dbReference>
<name>A0AA47LZA1_MERPO</name>
<keyword evidence="2" id="KW-1185">Reference proteome</keyword>
<dbReference type="AlphaFoldDB" id="A0AA47LZA1"/>
<accession>A0AA47LZA1</accession>
<sequence>MCLLNLHSAFSAIIQHNNYIVIVDCGTRDASGFASDIGRPVAVFNTSVFDLMYHISDLRKSLGAEWYAISSLSVKAGLVDPDIDNVDVTVASAAVVEGGSSQSNVSSVRGSFHQGDNRRFQHAGAQCMAISLVALAKHSIDSVFSWQTDNLDKVVVLGDKLYNDITGDSNVNSNQSKHLCVLDLPLKSVIDGQTFDFEYREYVSGDIDVVTGDMIDGGLTISLRCGLIKMFGKYHMFADSVWYYMCNHWSQWPFCCG</sequence>
<proteinExistence type="predicted"/>
<gene>
    <name evidence="1" type="ORF">N1851_034882</name>
</gene>
<evidence type="ECO:0000313" key="1">
    <source>
        <dbReference type="EMBL" id="KAK0130639.1"/>
    </source>
</evidence>
<protein>
    <submittedName>
        <fullName evidence="1">Uncharacterized protein</fullName>
    </submittedName>
</protein>
<evidence type="ECO:0000313" key="2">
    <source>
        <dbReference type="Proteomes" id="UP001174136"/>
    </source>
</evidence>
<dbReference type="Proteomes" id="UP001174136">
    <property type="component" value="Unassembled WGS sequence"/>
</dbReference>
<organism evidence="1 2">
    <name type="scientific">Merluccius polli</name>
    <name type="common">Benguela hake</name>
    <name type="synonym">Merluccius cadenati</name>
    <dbReference type="NCBI Taxonomy" id="89951"/>
    <lineage>
        <taxon>Eukaryota</taxon>
        <taxon>Metazoa</taxon>
        <taxon>Chordata</taxon>
        <taxon>Craniata</taxon>
        <taxon>Vertebrata</taxon>
        <taxon>Euteleostomi</taxon>
        <taxon>Actinopterygii</taxon>
        <taxon>Neopterygii</taxon>
        <taxon>Teleostei</taxon>
        <taxon>Neoteleostei</taxon>
        <taxon>Acanthomorphata</taxon>
        <taxon>Zeiogadaria</taxon>
        <taxon>Gadariae</taxon>
        <taxon>Gadiformes</taxon>
        <taxon>Gadoidei</taxon>
        <taxon>Merlucciidae</taxon>
        <taxon>Merluccius</taxon>
    </lineage>
</organism>
<dbReference type="Gene3D" id="3.90.70.120">
    <property type="match status" value="1"/>
</dbReference>
<reference evidence="1" key="1">
    <citation type="journal article" date="2023" name="Front. Mar. Sci.">
        <title>A new Merluccius polli reference genome to investigate the effects of global change in West African waters.</title>
        <authorList>
            <person name="Mateo J.L."/>
            <person name="Blanco-Fernandez C."/>
            <person name="Garcia-Vazquez E."/>
            <person name="Machado-Schiaffino G."/>
        </authorList>
    </citation>
    <scope>NUCLEOTIDE SEQUENCE</scope>
    <source>
        <strain evidence="1">C29</strain>
        <tissue evidence="1">Fin</tissue>
    </source>
</reference>
<comment type="caution">
    <text evidence="1">The sequence shown here is derived from an EMBL/GenBank/DDBJ whole genome shotgun (WGS) entry which is preliminary data.</text>
</comment>